<sequence length="950" mass="101590">MDAPAGNGTADGDMRKKIMAIQMDKTLTDAQKARKRQELMAGKWMVAQAADDSSDEDEDAGAKHKGKAAAANGKETTIFDETLKCAMCMELCNRPITAPCQHNFCLGCFNKWVAQGKKTCPTCRHPFPAKWAANPRINTALTSAIRMAKLGERPAAARAVARINDKDRPDEAFTTDRAVRAGRANAASGRIMVTVPGDHFGPIPPEADPRGLGVRVGEHWKDRLDCRQWGAHFPHVAGIAGQSGQGAQSVVLSGGYEDDRDEGEWFLYTGSGGRDLSGNKRVTSVQSFDQTFEKMNKALLMSCQKGLPVRVVRSAKEKRSAYAPGEDQPVRYDGIYRIARAYRKPGAQGKLVCRYLFIRCDNEPAPWSSEDTGDQPWDVDLPAEALTEIKAAKGTVCEMGAKPWWDWDEKKKEWGWARPAPVSTRSNADPSASPKKLRRKASEHERALRDFMCKLCKCVLTEPLSTPCGHHFCKPCLAKKFEGLGEADDRAVNAGRTMRVRKVVKPCPACKADIAEFLAHGQVNRGMIEVIAKLQAAARKAQADAAALEAGGAAAGEDDDAAATNDAEAEAEAEAELEAAVEGAGGGPAPTGEGAGIAADPADEGAAGPSEPREPAAAAPAQSTAPAAAPDSVAGASVEEMAALAADFPEFDGALLAGMVEDQGGDIAEVRAGLRRMRNQTAAAERKAKRAAGTAAVKDAKPKEPMPRPAARGRPAKKAKKAAEGGTSGKGTEDAANRALYASVRDMEAQARLEAEAVRRAVERAALEQRLNAAAAEVLRRQGRLSQFRAAVGWNAEELAQWAAAAAQKEEDAAALAAYQRQDEARVRDLSMALERRDAAIQAAGERFAERNAALRDARTELDTRARELASEEDAHRQVETRIAALERGVARQRSAYRAQQAALAAALDDIERLKNTLEAASDGLAAERSAAGHAQQQHASAEAQQARSD</sequence>
<dbReference type="Gene3D" id="2.30.280.10">
    <property type="entry name" value="SRA-YDG"/>
    <property type="match status" value="1"/>
</dbReference>
<evidence type="ECO:0000259" key="11">
    <source>
        <dbReference type="PROSITE" id="PS51015"/>
    </source>
</evidence>
<dbReference type="SMART" id="SM00184">
    <property type="entry name" value="RING"/>
    <property type="match status" value="2"/>
</dbReference>
<dbReference type="Gene3D" id="3.30.40.10">
    <property type="entry name" value="Zinc/RING finger domain, C3HC4 (zinc finger)"/>
    <property type="match status" value="2"/>
</dbReference>
<evidence type="ECO:0000259" key="10">
    <source>
        <dbReference type="PROSITE" id="PS50089"/>
    </source>
</evidence>
<dbReference type="InterPro" id="IPR015947">
    <property type="entry name" value="PUA-like_sf"/>
</dbReference>
<dbReference type="GO" id="GO:0016567">
    <property type="term" value="P:protein ubiquitination"/>
    <property type="evidence" value="ECO:0007669"/>
    <property type="project" value="TreeGrafter"/>
</dbReference>
<proteinExistence type="predicted"/>
<feature type="compositionally biased region" description="Acidic residues" evidence="9">
    <location>
        <begin position="556"/>
        <end position="579"/>
    </location>
</feature>
<dbReference type="GO" id="GO:0008270">
    <property type="term" value="F:zinc ion binding"/>
    <property type="evidence" value="ECO:0007669"/>
    <property type="project" value="UniProtKB-KW"/>
</dbReference>
<feature type="region of interest" description="Disordered" evidence="9">
    <location>
        <begin position="46"/>
        <end position="71"/>
    </location>
</feature>
<dbReference type="PANTHER" id="PTHR14140">
    <property type="entry name" value="E3 UBIQUITIN-PROTEIN LIGASE UHRF-RELATED"/>
    <property type="match status" value="1"/>
</dbReference>
<dbReference type="InterPro" id="IPR003105">
    <property type="entry name" value="SRA_YDG"/>
</dbReference>
<evidence type="ECO:0000256" key="7">
    <source>
        <dbReference type="PROSITE-ProRule" id="PRU00175"/>
    </source>
</evidence>
<dbReference type="InterPro" id="IPR047498">
    <property type="entry name" value="RING-HC_ORTHRUS_rpt1"/>
</dbReference>
<keyword evidence="5" id="KW-0238">DNA-binding</keyword>
<feature type="region of interest" description="Disordered" evidence="9">
    <location>
        <begin position="551"/>
        <end position="633"/>
    </location>
</feature>
<dbReference type="SUPFAM" id="SSF57850">
    <property type="entry name" value="RING/U-box"/>
    <property type="match status" value="2"/>
</dbReference>
<evidence type="ECO:0000256" key="9">
    <source>
        <dbReference type="SAM" id="MobiDB-lite"/>
    </source>
</evidence>
<keyword evidence="3 7" id="KW-0863">Zinc-finger</keyword>
<dbReference type="InterPro" id="IPR045134">
    <property type="entry name" value="UHRF1/2-like"/>
</dbReference>
<keyword evidence="2" id="KW-0479">Metal-binding</keyword>
<evidence type="ECO:0000256" key="3">
    <source>
        <dbReference type="ARBA" id="ARBA00022771"/>
    </source>
</evidence>
<evidence type="ECO:0000256" key="4">
    <source>
        <dbReference type="ARBA" id="ARBA00022833"/>
    </source>
</evidence>
<dbReference type="PROSITE" id="PS00518">
    <property type="entry name" value="ZF_RING_1"/>
    <property type="match status" value="1"/>
</dbReference>
<dbReference type="CDD" id="cd23138">
    <property type="entry name" value="RING-HC_ORTHRUS_rpt1"/>
    <property type="match status" value="1"/>
</dbReference>
<feature type="domain" description="RING-type" evidence="10">
    <location>
        <begin position="453"/>
        <end position="511"/>
    </location>
</feature>
<organism evidence="12 13">
    <name type="scientific">Elliptochloris bilobata</name>
    <dbReference type="NCBI Taxonomy" id="381761"/>
    <lineage>
        <taxon>Eukaryota</taxon>
        <taxon>Viridiplantae</taxon>
        <taxon>Chlorophyta</taxon>
        <taxon>core chlorophytes</taxon>
        <taxon>Trebouxiophyceae</taxon>
        <taxon>Trebouxiophyceae incertae sedis</taxon>
        <taxon>Elliptochloris clade</taxon>
        <taxon>Elliptochloris</taxon>
    </lineage>
</organism>
<feature type="compositionally biased region" description="Gly residues" evidence="9">
    <location>
        <begin position="583"/>
        <end position="595"/>
    </location>
</feature>
<dbReference type="GO" id="GO:0003677">
    <property type="term" value="F:DNA binding"/>
    <property type="evidence" value="ECO:0007669"/>
    <property type="project" value="UniProtKB-KW"/>
</dbReference>
<evidence type="ECO:0008006" key="14">
    <source>
        <dbReference type="Google" id="ProtNLM"/>
    </source>
</evidence>
<evidence type="ECO:0000256" key="8">
    <source>
        <dbReference type="PROSITE-ProRule" id="PRU00358"/>
    </source>
</evidence>
<keyword evidence="1" id="KW-0808">Transferase</keyword>
<feature type="region of interest" description="Disordered" evidence="9">
    <location>
        <begin position="925"/>
        <end position="950"/>
    </location>
</feature>
<evidence type="ECO:0000256" key="6">
    <source>
        <dbReference type="ARBA" id="ARBA00023242"/>
    </source>
</evidence>
<keyword evidence="6 8" id="KW-0539">Nucleus</keyword>
<dbReference type="PROSITE" id="PS51015">
    <property type="entry name" value="YDG"/>
    <property type="match status" value="1"/>
</dbReference>
<dbReference type="SMART" id="SM00466">
    <property type="entry name" value="SRA"/>
    <property type="match status" value="1"/>
</dbReference>
<dbReference type="InterPro" id="IPR013083">
    <property type="entry name" value="Znf_RING/FYVE/PHD"/>
</dbReference>
<dbReference type="InterPro" id="IPR017907">
    <property type="entry name" value="Znf_RING_CS"/>
</dbReference>
<feature type="domain" description="RING-type" evidence="10">
    <location>
        <begin position="85"/>
        <end position="124"/>
    </location>
</feature>
<dbReference type="SUPFAM" id="SSF88697">
    <property type="entry name" value="PUA domain-like"/>
    <property type="match status" value="1"/>
</dbReference>
<dbReference type="Pfam" id="PF13445">
    <property type="entry name" value="zf-RING_UBOX"/>
    <property type="match status" value="1"/>
</dbReference>
<evidence type="ECO:0000256" key="1">
    <source>
        <dbReference type="ARBA" id="ARBA00022679"/>
    </source>
</evidence>
<keyword evidence="4" id="KW-0862">Zinc</keyword>
<gene>
    <name evidence="12" type="ORF">WJX81_002222</name>
</gene>
<keyword evidence="13" id="KW-1185">Reference proteome</keyword>
<protein>
    <recommendedName>
        <fullName evidence="14">RING-type E3 ubiquitin transferase</fullName>
    </recommendedName>
</protein>
<evidence type="ECO:0000313" key="13">
    <source>
        <dbReference type="Proteomes" id="UP001445335"/>
    </source>
</evidence>
<dbReference type="InterPro" id="IPR027370">
    <property type="entry name" value="Znf-RING_euk"/>
</dbReference>
<evidence type="ECO:0000256" key="2">
    <source>
        <dbReference type="ARBA" id="ARBA00022723"/>
    </source>
</evidence>
<feature type="region of interest" description="Disordered" evidence="9">
    <location>
        <begin position="678"/>
        <end position="734"/>
    </location>
</feature>
<dbReference type="Pfam" id="PF13923">
    <property type="entry name" value="zf-C3HC4_2"/>
    <property type="match status" value="1"/>
</dbReference>
<dbReference type="EMBL" id="JALJOU010000001">
    <property type="protein sequence ID" value="KAK9846355.1"/>
    <property type="molecule type" value="Genomic_DNA"/>
</dbReference>
<feature type="domain" description="YDG" evidence="11">
    <location>
        <begin position="209"/>
        <end position="359"/>
    </location>
</feature>
<evidence type="ECO:0000313" key="12">
    <source>
        <dbReference type="EMBL" id="KAK9846355.1"/>
    </source>
</evidence>
<dbReference type="PANTHER" id="PTHR14140:SF27">
    <property type="entry name" value="OS04G0289800 PROTEIN"/>
    <property type="match status" value="1"/>
</dbReference>
<feature type="compositionally biased region" description="Low complexity" evidence="9">
    <location>
        <begin position="930"/>
        <end position="950"/>
    </location>
</feature>
<comment type="subcellular location">
    <subcellularLocation>
        <location evidence="8">Nucleus</location>
    </subcellularLocation>
</comment>
<dbReference type="InterPro" id="IPR001841">
    <property type="entry name" value="Znf_RING"/>
</dbReference>
<dbReference type="AlphaFoldDB" id="A0AAW1SJC2"/>
<feature type="compositionally biased region" description="Low complexity" evidence="9">
    <location>
        <begin position="596"/>
        <end position="633"/>
    </location>
</feature>
<reference evidence="12 13" key="1">
    <citation type="journal article" date="2024" name="Nat. Commun.">
        <title>Phylogenomics reveals the evolutionary origins of lichenization in chlorophyte algae.</title>
        <authorList>
            <person name="Puginier C."/>
            <person name="Libourel C."/>
            <person name="Otte J."/>
            <person name="Skaloud P."/>
            <person name="Haon M."/>
            <person name="Grisel S."/>
            <person name="Petersen M."/>
            <person name="Berrin J.G."/>
            <person name="Delaux P.M."/>
            <person name="Dal Grande F."/>
            <person name="Keller J."/>
        </authorList>
    </citation>
    <scope>NUCLEOTIDE SEQUENCE [LARGE SCALE GENOMIC DNA]</scope>
    <source>
        <strain evidence="12 13">SAG 245.80</strain>
    </source>
</reference>
<feature type="region of interest" description="Disordered" evidence="9">
    <location>
        <begin position="418"/>
        <end position="440"/>
    </location>
</feature>
<dbReference type="GO" id="GO:0036159">
    <property type="term" value="P:inner dynein arm assembly"/>
    <property type="evidence" value="ECO:0007669"/>
    <property type="project" value="InterPro"/>
</dbReference>
<dbReference type="GO" id="GO:0005930">
    <property type="term" value="C:axoneme"/>
    <property type="evidence" value="ECO:0007669"/>
    <property type="project" value="InterPro"/>
</dbReference>
<dbReference type="Proteomes" id="UP001445335">
    <property type="component" value="Unassembled WGS sequence"/>
</dbReference>
<dbReference type="GO" id="GO:0061630">
    <property type="term" value="F:ubiquitin protein ligase activity"/>
    <property type="evidence" value="ECO:0007669"/>
    <property type="project" value="TreeGrafter"/>
</dbReference>
<dbReference type="GO" id="GO:0005634">
    <property type="term" value="C:nucleus"/>
    <property type="evidence" value="ECO:0007669"/>
    <property type="project" value="UniProtKB-SubCell"/>
</dbReference>
<dbReference type="Pfam" id="PF02182">
    <property type="entry name" value="SAD_SRA"/>
    <property type="match status" value="1"/>
</dbReference>
<dbReference type="PROSITE" id="PS50089">
    <property type="entry name" value="ZF_RING_2"/>
    <property type="match status" value="2"/>
</dbReference>
<comment type="caution">
    <text evidence="12">The sequence shown here is derived from an EMBL/GenBank/DDBJ whole genome shotgun (WGS) entry which is preliminary data.</text>
</comment>
<dbReference type="GO" id="GO:0044027">
    <property type="term" value="P:negative regulation of gene expression via chromosomal CpG island methylation"/>
    <property type="evidence" value="ECO:0007669"/>
    <property type="project" value="TreeGrafter"/>
</dbReference>
<dbReference type="FunFam" id="2.30.280.10:FF:000002">
    <property type="entry name" value="E3 ubiquitin-protein ligase ORTHRUS 2"/>
    <property type="match status" value="1"/>
</dbReference>
<accession>A0AAW1SJC2</accession>
<dbReference type="GO" id="GO:0003341">
    <property type="term" value="P:cilium movement"/>
    <property type="evidence" value="ECO:0007669"/>
    <property type="project" value="InterPro"/>
</dbReference>
<dbReference type="InterPro" id="IPR036987">
    <property type="entry name" value="SRA-YDG_sf"/>
</dbReference>
<evidence type="ECO:0000256" key="5">
    <source>
        <dbReference type="ARBA" id="ARBA00023125"/>
    </source>
</evidence>
<name>A0AAW1SJC2_9CHLO</name>